<gene>
    <name evidence="1" type="ordered locus">Oweho_1966</name>
</gene>
<dbReference type="OrthoDB" id="9814192at2"/>
<dbReference type="Gene3D" id="3.50.30.50">
    <property type="entry name" value="Putative cyclase"/>
    <property type="match status" value="1"/>
</dbReference>
<dbReference type="eggNOG" id="COG1878">
    <property type="taxonomic scope" value="Bacteria"/>
</dbReference>
<keyword evidence="1" id="KW-0378">Hydrolase</keyword>
<accession>G8R2F5</accession>
<dbReference type="KEGG" id="oho:Oweho_1966"/>
<evidence type="ECO:0000313" key="1">
    <source>
        <dbReference type="EMBL" id="AEV32945.1"/>
    </source>
</evidence>
<dbReference type="Pfam" id="PF04199">
    <property type="entry name" value="Cyclase"/>
    <property type="match status" value="1"/>
</dbReference>
<keyword evidence="2" id="KW-1185">Reference proteome</keyword>
<dbReference type="SUPFAM" id="SSF102198">
    <property type="entry name" value="Putative cyclase"/>
    <property type="match status" value="1"/>
</dbReference>
<name>G8R2F5_OWEHD</name>
<protein>
    <submittedName>
        <fullName evidence="1">Putative metal-dependent hydrolase</fullName>
    </submittedName>
</protein>
<evidence type="ECO:0000313" key="2">
    <source>
        <dbReference type="Proteomes" id="UP000005631"/>
    </source>
</evidence>
<dbReference type="RefSeq" id="WP_014202299.1">
    <property type="nucleotide sequence ID" value="NC_016599.1"/>
</dbReference>
<reference evidence="1 2" key="1">
    <citation type="journal article" date="2012" name="Stand. Genomic Sci.">
        <title>Genome sequence of the orange-pigmented seawater bacterium Owenweeksia hongkongensis type strain (UST20020801(T)).</title>
        <authorList>
            <person name="Riedel T."/>
            <person name="Held B."/>
            <person name="Nolan M."/>
            <person name="Lucas S."/>
            <person name="Lapidus A."/>
            <person name="Tice H."/>
            <person name="Del Rio T.G."/>
            <person name="Cheng J.F."/>
            <person name="Han C."/>
            <person name="Tapia R."/>
            <person name="Goodwin L.A."/>
            <person name="Pitluck S."/>
            <person name="Liolios K."/>
            <person name="Mavromatis K."/>
            <person name="Pagani I."/>
            <person name="Ivanova N."/>
            <person name="Mikhailova N."/>
            <person name="Pati A."/>
            <person name="Chen A."/>
            <person name="Palaniappan K."/>
            <person name="Rohde M."/>
            <person name="Tindall B.J."/>
            <person name="Detter J.C."/>
            <person name="Goker M."/>
            <person name="Woyke T."/>
            <person name="Bristow J."/>
            <person name="Eisen J.A."/>
            <person name="Markowitz V."/>
            <person name="Hugenholtz P."/>
            <person name="Klenk H.P."/>
            <person name="Kyrpides N.C."/>
        </authorList>
    </citation>
    <scope>NUCLEOTIDE SEQUENCE</scope>
    <source>
        <strain evidence="2">DSM 17368 / JCM 12287 / NRRL B-23963</strain>
    </source>
</reference>
<dbReference type="STRING" id="926562.Oweho_1966"/>
<dbReference type="AlphaFoldDB" id="G8R2F5"/>
<sequence>MKFTIEHCGDAYESDFAQGIDLSSVLGLPGKELKAWWADDVDISPVVNGDWIGSVEKGAPVNFFNIKFNPHGNGSHTETYGHISKEKESVHNYLKKYHFVSWVVSLAPEKAKNGDSIITLEALKKSLTKWHGIEALIIKTGDYKDGHDFSGSNATYFEPELLAFIRDRGVEHVLVDLPSVDREEDEGKLLAHHAFWNYPEDPRDGCTISELLQVPSQTKDGLYLLNLQVASFANDASPCRPVIYPLTKVGF</sequence>
<dbReference type="Proteomes" id="UP000005631">
    <property type="component" value="Chromosome"/>
</dbReference>
<dbReference type="PATRIC" id="fig|926562.3.peg.1973"/>
<dbReference type="EMBL" id="CP003156">
    <property type="protein sequence ID" value="AEV32945.1"/>
    <property type="molecule type" value="Genomic_DNA"/>
</dbReference>
<dbReference type="InterPro" id="IPR007325">
    <property type="entry name" value="KFase/CYL"/>
</dbReference>
<dbReference type="GO" id="GO:0004061">
    <property type="term" value="F:arylformamidase activity"/>
    <property type="evidence" value="ECO:0007669"/>
    <property type="project" value="InterPro"/>
</dbReference>
<proteinExistence type="predicted"/>
<dbReference type="InterPro" id="IPR037175">
    <property type="entry name" value="KFase_sf"/>
</dbReference>
<dbReference type="GO" id="GO:0019441">
    <property type="term" value="P:L-tryptophan catabolic process to kynurenine"/>
    <property type="evidence" value="ECO:0007669"/>
    <property type="project" value="InterPro"/>
</dbReference>
<dbReference type="HOGENOM" id="CLU_1085135_0_0_10"/>
<organism evidence="1 2">
    <name type="scientific">Owenweeksia hongkongensis (strain DSM 17368 / CIP 108786 / JCM 12287 / NRRL B-23963 / UST20020801)</name>
    <dbReference type="NCBI Taxonomy" id="926562"/>
    <lineage>
        <taxon>Bacteria</taxon>
        <taxon>Pseudomonadati</taxon>
        <taxon>Bacteroidota</taxon>
        <taxon>Flavobacteriia</taxon>
        <taxon>Flavobacteriales</taxon>
        <taxon>Owenweeksiaceae</taxon>
        <taxon>Owenweeksia</taxon>
    </lineage>
</organism>